<sequence length="292" mass="33188">MAICNTCRVPSLNNPQLSSLPSSFLYAAGLPLAETHHKPELESYLLSLFQFNTSSPTLFITILREVTRYHTPCITHILQHRFMTLPIAPSYINFKATVDELIPIVSEPDMQRDVAYPVISASNRMTDEQRLNDNFRIVLLAWLFDQQFGDLASASEKEGEFSPFKRTTMALQGLRDLARIVSGYLGVIHHIAFTTMGAPEQVDLGDGNCVASAMVRGVVHPRRVDVVEMLVRCMLDKTERRVRLESKLGLTVWLHLAIRRGGYSWVMPRLFSGERKDVVDLLVRWEERGVFR</sequence>
<comment type="caution">
    <text evidence="1">The sequence shown here is derived from an EMBL/GenBank/DDBJ whole genome shotgun (WGS) entry which is preliminary data.</text>
</comment>
<reference evidence="1" key="1">
    <citation type="journal article" date="2023" name="Mol. Phylogenet. Evol.">
        <title>Genome-scale phylogeny and comparative genomics of the fungal order Sordariales.</title>
        <authorList>
            <person name="Hensen N."/>
            <person name="Bonometti L."/>
            <person name="Westerberg I."/>
            <person name="Brannstrom I.O."/>
            <person name="Guillou S."/>
            <person name="Cros-Aarteil S."/>
            <person name="Calhoun S."/>
            <person name="Haridas S."/>
            <person name="Kuo A."/>
            <person name="Mondo S."/>
            <person name="Pangilinan J."/>
            <person name="Riley R."/>
            <person name="LaButti K."/>
            <person name="Andreopoulos B."/>
            <person name="Lipzen A."/>
            <person name="Chen C."/>
            <person name="Yan M."/>
            <person name="Daum C."/>
            <person name="Ng V."/>
            <person name="Clum A."/>
            <person name="Steindorff A."/>
            <person name="Ohm R.A."/>
            <person name="Martin F."/>
            <person name="Silar P."/>
            <person name="Natvig D.O."/>
            <person name="Lalanne C."/>
            <person name="Gautier V."/>
            <person name="Ament-Velasquez S.L."/>
            <person name="Kruys A."/>
            <person name="Hutchinson M.I."/>
            <person name="Powell A.J."/>
            <person name="Barry K."/>
            <person name="Miller A.N."/>
            <person name="Grigoriev I.V."/>
            <person name="Debuchy R."/>
            <person name="Gladieux P."/>
            <person name="Hiltunen Thoren M."/>
            <person name="Johannesson H."/>
        </authorList>
    </citation>
    <scope>NUCLEOTIDE SEQUENCE</scope>
    <source>
        <strain evidence="1">PSN243</strain>
    </source>
</reference>
<gene>
    <name evidence="1" type="ORF">QBC34DRAFT_391033</name>
</gene>
<reference evidence="1" key="2">
    <citation type="submission" date="2023-05" db="EMBL/GenBank/DDBJ databases">
        <authorList>
            <consortium name="Lawrence Berkeley National Laboratory"/>
            <person name="Steindorff A."/>
            <person name="Hensen N."/>
            <person name="Bonometti L."/>
            <person name="Westerberg I."/>
            <person name="Brannstrom I.O."/>
            <person name="Guillou S."/>
            <person name="Cros-Aarteil S."/>
            <person name="Calhoun S."/>
            <person name="Haridas S."/>
            <person name="Kuo A."/>
            <person name="Mondo S."/>
            <person name="Pangilinan J."/>
            <person name="Riley R."/>
            <person name="Labutti K."/>
            <person name="Andreopoulos B."/>
            <person name="Lipzen A."/>
            <person name="Chen C."/>
            <person name="Yanf M."/>
            <person name="Daum C."/>
            <person name="Ng V."/>
            <person name="Clum A."/>
            <person name="Ohm R."/>
            <person name="Martin F."/>
            <person name="Silar P."/>
            <person name="Natvig D."/>
            <person name="Lalanne C."/>
            <person name="Gautier V."/>
            <person name="Ament-Velasquez S.L."/>
            <person name="Kruys A."/>
            <person name="Hutchinson M.I."/>
            <person name="Powell A.J."/>
            <person name="Barry K."/>
            <person name="Miller A.N."/>
            <person name="Grigoriev I.V."/>
            <person name="Debuchy R."/>
            <person name="Gladieux P."/>
            <person name="Thoren M.H."/>
            <person name="Johannesson H."/>
        </authorList>
    </citation>
    <scope>NUCLEOTIDE SEQUENCE</scope>
    <source>
        <strain evidence="1">PSN243</strain>
    </source>
</reference>
<evidence type="ECO:0000313" key="2">
    <source>
        <dbReference type="Proteomes" id="UP001321760"/>
    </source>
</evidence>
<organism evidence="1 2">
    <name type="scientific">Podospora aff. communis PSN243</name>
    <dbReference type="NCBI Taxonomy" id="3040156"/>
    <lineage>
        <taxon>Eukaryota</taxon>
        <taxon>Fungi</taxon>
        <taxon>Dikarya</taxon>
        <taxon>Ascomycota</taxon>
        <taxon>Pezizomycotina</taxon>
        <taxon>Sordariomycetes</taxon>
        <taxon>Sordariomycetidae</taxon>
        <taxon>Sordariales</taxon>
        <taxon>Podosporaceae</taxon>
        <taxon>Podospora</taxon>
    </lineage>
</organism>
<accession>A0AAV9H2J5</accession>
<protein>
    <submittedName>
        <fullName evidence="1">Uncharacterized protein</fullName>
    </submittedName>
</protein>
<name>A0AAV9H2J5_9PEZI</name>
<keyword evidence="2" id="KW-1185">Reference proteome</keyword>
<dbReference type="EMBL" id="MU865915">
    <property type="protein sequence ID" value="KAK4454908.1"/>
    <property type="molecule type" value="Genomic_DNA"/>
</dbReference>
<dbReference type="AlphaFoldDB" id="A0AAV9H2J5"/>
<evidence type="ECO:0000313" key="1">
    <source>
        <dbReference type="EMBL" id="KAK4454908.1"/>
    </source>
</evidence>
<proteinExistence type="predicted"/>
<dbReference type="Proteomes" id="UP001321760">
    <property type="component" value="Unassembled WGS sequence"/>
</dbReference>